<dbReference type="GO" id="GO:0044038">
    <property type="term" value="P:cell wall macromolecule biosynthetic process"/>
    <property type="evidence" value="ECO:0007669"/>
    <property type="project" value="TreeGrafter"/>
</dbReference>
<dbReference type="RefSeq" id="WP_303494908.1">
    <property type="nucleotide sequence ID" value="NZ_JAUOPJ010000013.1"/>
</dbReference>
<dbReference type="GO" id="GO:0009103">
    <property type="term" value="P:lipopolysaccharide biosynthetic process"/>
    <property type="evidence" value="ECO:0007669"/>
    <property type="project" value="TreeGrafter"/>
</dbReference>
<evidence type="ECO:0000256" key="5">
    <source>
        <dbReference type="ARBA" id="ARBA00022989"/>
    </source>
</evidence>
<feature type="transmembrane region" description="Helical" evidence="8">
    <location>
        <begin position="247"/>
        <end position="265"/>
    </location>
</feature>
<feature type="transmembrane region" description="Helical" evidence="8">
    <location>
        <begin position="332"/>
        <end position="354"/>
    </location>
</feature>
<feature type="transmembrane region" description="Helical" evidence="8">
    <location>
        <begin position="6"/>
        <end position="27"/>
    </location>
</feature>
<dbReference type="GO" id="GO:0046872">
    <property type="term" value="F:metal ion binding"/>
    <property type="evidence" value="ECO:0007669"/>
    <property type="project" value="UniProtKB-KW"/>
</dbReference>
<evidence type="ECO:0000313" key="10">
    <source>
        <dbReference type="Proteomes" id="UP001169823"/>
    </source>
</evidence>
<dbReference type="GO" id="GO:0071555">
    <property type="term" value="P:cell wall organization"/>
    <property type="evidence" value="ECO:0007669"/>
    <property type="project" value="TreeGrafter"/>
</dbReference>
<reference evidence="9" key="1">
    <citation type="submission" date="2023-07" db="EMBL/GenBank/DDBJ databases">
        <title>Genome content predicts the carbon catabolic preferences of heterotrophic bacteria.</title>
        <authorList>
            <person name="Gralka M."/>
        </authorList>
    </citation>
    <scope>NUCLEOTIDE SEQUENCE</scope>
    <source>
        <strain evidence="9">I2M02</strain>
    </source>
</reference>
<dbReference type="AlphaFoldDB" id="A0AAW7XXJ5"/>
<evidence type="ECO:0000256" key="7">
    <source>
        <dbReference type="PIRSR" id="PIRSR600715-1"/>
    </source>
</evidence>
<dbReference type="GO" id="GO:0016780">
    <property type="term" value="F:phosphotransferase activity, for other substituted phosphate groups"/>
    <property type="evidence" value="ECO:0007669"/>
    <property type="project" value="InterPro"/>
</dbReference>
<dbReference type="PANTHER" id="PTHR22926">
    <property type="entry name" value="PHOSPHO-N-ACETYLMURAMOYL-PENTAPEPTIDE-TRANSFERASE"/>
    <property type="match status" value="1"/>
</dbReference>
<keyword evidence="7" id="KW-0479">Metal-binding</keyword>
<dbReference type="GO" id="GO:0005886">
    <property type="term" value="C:plasma membrane"/>
    <property type="evidence" value="ECO:0007669"/>
    <property type="project" value="UniProtKB-SubCell"/>
</dbReference>
<sequence>MSEYVCSGIMFEAWAASFVVCIGILFIKKFHLKFVDKRGDTAAIQAAHSRPTPRLGGVAILTGIMFLSFLNLMDDAPNIWRLFVPLTPMFIAGIGEDLGFNISPKIRLIAAVISSLIGVYLMGVWIPRSDIPGLDALFLFSPFAIFLTVIATTGVCNAFNLVDGVNGLASIISISVAASLMLISFWTDQTDILTFSLIVVGALLGFLVFNFPHGSIFMGDAGAYGIGYLLVWVGIIMLNRIPEFTPWALLLIFFWPVADTILAIVRRRRAGKPTDQPDRLHFHQLVMRSLEIGMLGRGARHISNPLSTLILLPMFLAPPAIGVLYWDNPLVAGSALAFFSLLFVVTYFMGVRLARNLRSNIFTKLVKKISRGHFLRRHRHS</sequence>
<dbReference type="EMBL" id="JAUOPJ010000013">
    <property type="protein sequence ID" value="MDO6458401.1"/>
    <property type="molecule type" value="Genomic_DNA"/>
</dbReference>
<dbReference type="EC" id="2.7.8.-" evidence="9"/>
<organism evidence="9 10">
    <name type="scientific">Celeribacter halophilus</name>
    <dbReference type="NCBI Taxonomy" id="576117"/>
    <lineage>
        <taxon>Bacteria</taxon>
        <taxon>Pseudomonadati</taxon>
        <taxon>Pseudomonadota</taxon>
        <taxon>Alphaproteobacteria</taxon>
        <taxon>Rhodobacterales</taxon>
        <taxon>Roseobacteraceae</taxon>
        <taxon>Celeribacter</taxon>
    </lineage>
</organism>
<evidence type="ECO:0000256" key="2">
    <source>
        <dbReference type="ARBA" id="ARBA00022475"/>
    </source>
</evidence>
<feature type="transmembrane region" description="Helical" evidence="8">
    <location>
        <begin position="138"/>
        <end position="160"/>
    </location>
</feature>
<feature type="transmembrane region" description="Helical" evidence="8">
    <location>
        <begin position="221"/>
        <end position="241"/>
    </location>
</feature>
<comment type="cofactor">
    <cofactor evidence="7">
        <name>Mg(2+)</name>
        <dbReference type="ChEBI" id="CHEBI:18420"/>
    </cofactor>
</comment>
<protein>
    <submittedName>
        <fullName evidence="9">MraY family glycosyltransferase</fullName>
        <ecNumber evidence="9">2.7.8.-</ecNumber>
    </submittedName>
</protein>
<dbReference type="CDD" id="cd06853">
    <property type="entry name" value="GT_WecA_like"/>
    <property type="match status" value="1"/>
</dbReference>
<evidence type="ECO:0000313" key="9">
    <source>
        <dbReference type="EMBL" id="MDO6458401.1"/>
    </source>
</evidence>
<dbReference type="PANTHER" id="PTHR22926:SF3">
    <property type="entry name" value="UNDECAPRENYL-PHOSPHATE ALPHA-N-ACETYLGLUCOSAMINYL 1-PHOSPHATE TRANSFERASE"/>
    <property type="match status" value="1"/>
</dbReference>
<feature type="transmembrane region" description="Helical" evidence="8">
    <location>
        <begin position="108"/>
        <end position="126"/>
    </location>
</feature>
<feature type="transmembrane region" description="Helical" evidence="8">
    <location>
        <begin position="192"/>
        <end position="209"/>
    </location>
</feature>
<feature type="transmembrane region" description="Helical" evidence="8">
    <location>
        <begin position="306"/>
        <end position="326"/>
    </location>
</feature>
<dbReference type="Proteomes" id="UP001169823">
    <property type="component" value="Unassembled WGS sequence"/>
</dbReference>
<keyword evidence="7" id="KW-0460">Magnesium</keyword>
<evidence type="ECO:0000256" key="8">
    <source>
        <dbReference type="SAM" id="Phobius"/>
    </source>
</evidence>
<evidence type="ECO:0000256" key="3">
    <source>
        <dbReference type="ARBA" id="ARBA00022679"/>
    </source>
</evidence>
<feature type="transmembrane region" description="Helical" evidence="8">
    <location>
        <begin position="167"/>
        <end position="186"/>
    </location>
</feature>
<dbReference type="Pfam" id="PF00953">
    <property type="entry name" value="Glycos_transf_4"/>
    <property type="match status" value="1"/>
</dbReference>
<feature type="binding site" evidence="7">
    <location>
        <position position="220"/>
    </location>
    <ligand>
        <name>Mg(2+)</name>
        <dbReference type="ChEBI" id="CHEBI:18420"/>
    </ligand>
</feature>
<feature type="transmembrane region" description="Helical" evidence="8">
    <location>
        <begin position="55"/>
        <end position="73"/>
    </location>
</feature>
<keyword evidence="2" id="KW-1003">Cell membrane</keyword>
<gene>
    <name evidence="9" type="ORF">Q4494_15025</name>
</gene>
<accession>A0AAW7XXJ5</accession>
<name>A0AAW7XXJ5_9RHOB</name>
<keyword evidence="5 8" id="KW-1133">Transmembrane helix</keyword>
<keyword evidence="4 8" id="KW-0812">Transmembrane</keyword>
<keyword evidence="3 9" id="KW-0808">Transferase</keyword>
<proteinExistence type="predicted"/>
<keyword evidence="6 8" id="KW-0472">Membrane</keyword>
<evidence type="ECO:0000256" key="4">
    <source>
        <dbReference type="ARBA" id="ARBA00022692"/>
    </source>
</evidence>
<dbReference type="InterPro" id="IPR000715">
    <property type="entry name" value="Glycosyl_transferase_4"/>
</dbReference>
<comment type="caution">
    <text evidence="9">The sequence shown here is derived from an EMBL/GenBank/DDBJ whole genome shotgun (WGS) entry which is preliminary data.</text>
</comment>
<evidence type="ECO:0000256" key="1">
    <source>
        <dbReference type="ARBA" id="ARBA00004651"/>
    </source>
</evidence>
<feature type="binding site" evidence="7">
    <location>
        <position position="160"/>
    </location>
    <ligand>
        <name>Mg(2+)</name>
        <dbReference type="ChEBI" id="CHEBI:18420"/>
    </ligand>
</feature>
<comment type="subcellular location">
    <subcellularLocation>
        <location evidence="1">Cell membrane</location>
        <topology evidence="1">Multi-pass membrane protein</topology>
    </subcellularLocation>
</comment>
<evidence type="ECO:0000256" key="6">
    <source>
        <dbReference type="ARBA" id="ARBA00023136"/>
    </source>
</evidence>